<reference evidence="2" key="1">
    <citation type="journal article" date="2015" name="Nature">
        <title>Complex archaea that bridge the gap between prokaryotes and eukaryotes.</title>
        <authorList>
            <person name="Spang A."/>
            <person name="Saw J.H."/>
            <person name="Jorgensen S.L."/>
            <person name="Zaremba-Niedzwiedzka K."/>
            <person name="Martijn J."/>
            <person name="Lind A.E."/>
            <person name="van Eijk R."/>
            <person name="Schleper C."/>
            <person name="Guy L."/>
            <person name="Ettema T.J."/>
        </authorList>
    </citation>
    <scope>NUCLEOTIDE SEQUENCE</scope>
</reference>
<feature type="domain" description="DUF58" evidence="1">
    <location>
        <begin position="51"/>
        <end position="261"/>
    </location>
</feature>
<dbReference type="PANTHER" id="PTHR33608">
    <property type="entry name" value="BLL2464 PROTEIN"/>
    <property type="match status" value="1"/>
</dbReference>
<evidence type="ECO:0000313" key="2">
    <source>
        <dbReference type="EMBL" id="KKN81797.1"/>
    </source>
</evidence>
<protein>
    <recommendedName>
        <fullName evidence="1">DUF58 domain-containing protein</fullName>
    </recommendedName>
</protein>
<dbReference type="InterPro" id="IPR002881">
    <property type="entry name" value="DUF58"/>
</dbReference>
<dbReference type="InterPro" id="IPR036465">
    <property type="entry name" value="vWFA_dom_sf"/>
</dbReference>
<dbReference type="PANTHER" id="PTHR33608:SF7">
    <property type="entry name" value="DUF58 DOMAIN-CONTAINING PROTEIN"/>
    <property type="match status" value="1"/>
</dbReference>
<gene>
    <name evidence="2" type="ORF">LCGC14_0315620</name>
</gene>
<dbReference type="AlphaFoldDB" id="A0A0F9U3B5"/>
<dbReference type="SUPFAM" id="SSF53300">
    <property type="entry name" value="vWA-like"/>
    <property type="match status" value="1"/>
</dbReference>
<dbReference type="Gene3D" id="3.40.50.410">
    <property type="entry name" value="von Willebrand factor, type A domain"/>
    <property type="match status" value="1"/>
</dbReference>
<comment type="caution">
    <text evidence="2">The sequence shown here is derived from an EMBL/GenBank/DDBJ whole genome shotgun (WGS) entry which is preliminary data.</text>
</comment>
<organism evidence="2">
    <name type="scientific">marine sediment metagenome</name>
    <dbReference type="NCBI Taxonomy" id="412755"/>
    <lineage>
        <taxon>unclassified sequences</taxon>
        <taxon>metagenomes</taxon>
        <taxon>ecological metagenomes</taxon>
    </lineage>
</organism>
<sequence length="306" mass="32969">MADPSPTDLFDADFLARLEHLRVMAKRLAAGPSVGRRRSRRLGDGLEFADHRSYVSGDDPRFIDWAYYARTDRLLRRLFHEHSEAGVAILLDVSQSMAAEGAVVSAAAMATFDFARRLAAAIAYVALASLERLTLLPFAENLGDGLMLAGGRGGIFGVLDFLSALTPSGRTDLVASTRQFAARIDRPTTVLLITDLHDCGGVLTDALTHLQQGRCDVTVLHVFSPGDAEPTLAGPASLVAAEGAERLDVDNTAALLEAYGQRWRAFVAAARQACLSRGAIYVPARSDVRLERLVLRSLRRAGVLVA</sequence>
<dbReference type="Pfam" id="PF01882">
    <property type="entry name" value="DUF58"/>
    <property type="match status" value="1"/>
</dbReference>
<name>A0A0F9U3B5_9ZZZZ</name>
<evidence type="ECO:0000259" key="1">
    <source>
        <dbReference type="Pfam" id="PF01882"/>
    </source>
</evidence>
<proteinExistence type="predicted"/>
<accession>A0A0F9U3B5</accession>
<dbReference type="EMBL" id="LAZR01000210">
    <property type="protein sequence ID" value="KKN81797.1"/>
    <property type="molecule type" value="Genomic_DNA"/>
</dbReference>